<dbReference type="PANTHER" id="PTHR47219">
    <property type="entry name" value="RAB GTPASE-ACTIVATING PROTEIN 1-LIKE"/>
    <property type="match status" value="1"/>
</dbReference>
<feature type="region of interest" description="Disordered" evidence="1">
    <location>
        <begin position="164"/>
        <end position="199"/>
    </location>
</feature>
<dbReference type="AlphaFoldDB" id="A0AAD2D5E1"/>
<organism evidence="3 4">
    <name type="scientific">Euplotes crassus</name>
    <dbReference type="NCBI Taxonomy" id="5936"/>
    <lineage>
        <taxon>Eukaryota</taxon>
        <taxon>Sar</taxon>
        <taxon>Alveolata</taxon>
        <taxon>Ciliophora</taxon>
        <taxon>Intramacronucleata</taxon>
        <taxon>Spirotrichea</taxon>
        <taxon>Hypotrichia</taxon>
        <taxon>Euplotida</taxon>
        <taxon>Euplotidae</taxon>
        <taxon>Moneuplotes</taxon>
    </lineage>
</organism>
<feature type="region of interest" description="Disordered" evidence="1">
    <location>
        <begin position="407"/>
        <end position="440"/>
    </location>
</feature>
<dbReference type="InterPro" id="IPR000195">
    <property type="entry name" value="Rab-GAP-TBC_dom"/>
</dbReference>
<dbReference type="PANTHER" id="PTHR47219:SF9">
    <property type="entry name" value="GTPASE ACTIVATING PROTEIN AND CENTROSOME-ASSOCIATED, ISOFORM B"/>
    <property type="match status" value="1"/>
</dbReference>
<dbReference type="InterPro" id="IPR050302">
    <property type="entry name" value="Rab_GAP_TBC_domain"/>
</dbReference>
<evidence type="ECO:0000256" key="1">
    <source>
        <dbReference type="SAM" id="MobiDB-lite"/>
    </source>
</evidence>
<protein>
    <recommendedName>
        <fullName evidence="2">Rab-GAP TBC domain-containing protein</fullName>
    </recommendedName>
</protein>
<gene>
    <name evidence="3" type="ORF">ECRASSUSDP1_LOCUS22513</name>
</gene>
<evidence type="ECO:0000313" key="4">
    <source>
        <dbReference type="Proteomes" id="UP001295684"/>
    </source>
</evidence>
<evidence type="ECO:0000313" key="3">
    <source>
        <dbReference type="EMBL" id="CAI2381067.1"/>
    </source>
</evidence>
<evidence type="ECO:0000259" key="2">
    <source>
        <dbReference type="PROSITE" id="PS50086"/>
    </source>
</evidence>
<name>A0AAD2D5E1_EUPCR</name>
<dbReference type="Pfam" id="PF00566">
    <property type="entry name" value="RabGAP-TBC"/>
    <property type="match status" value="1"/>
</dbReference>
<dbReference type="Proteomes" id="UP001295684">
    <property type="component" value="Unassembled WGS sequence"/>
</dbReference>
<dbReference type="SUPFAM" id="SSF47923">
    <property type="entry name" value="Ypt/Rab-GAP domain of gyp1p"/>
    <property type="match status" value="2"/>
</dbReference>
<dbReference type="InterPro" id="IPR035969">
    <property type="entry name" value="Rab-GAP_TBC_sf"/>
</dbReference>
<dbReference type="PROSITE" id="PS50086">
    <property type="entry name" value="TBC_RABGAP"/>
    <property type="match status" value="1"/>
</dbReference>
<dbReference type="Gene3D" id="1.10.472.80">
    <property type="entry name" value="Ypt/Rab-GAP domain of gyp1p, domain 3"/>
    <property type="match status" value="1"/>
</dbReference>
<keyword evidence="4" id="KW-1185">Reference proteome</keyword>
<dbReference type="GO" id="GO:0005096">
    <property type="term" value="F:GTPase activator activity"/>
    <property type="evidence" value="ECO:0007669"/>
    <property type="project" value="TreeGrafter"/>
</dbReference>
<proteinExistence type="predicted"/>
<feature type="domain" description="Rab-GAP TBC" evidence="2">
    <location>
        <begin position="494"/>
        <end position="669"/>
    </location>
</feature>
<accession>A0AAD2D5E1</accession>
<dbReference type="GO" id="GO:0031267">
    <property type="term" value="F:small GTPase binding"/>
    <property type="evidence" value="ECO:0007669"/>
    <property type="project" value="TreeGrafter"/>
</dbReference>
<dbReference type="Gene3D" id="1.10.8.270">
    <property type="entry name" value="putative rabgap domain of human tbc1 domain family member 14 like domains"/>
    <property type="match status" value="1"/>
</dbReference>
<feature type="compositionally biased region" description="Basic and acidic residues" evidence="1">
    <location>
        <begin position="190"/>
        <end position="199"/>
    </location>
</feature>
<feature type="compositionally biased region" description="Polar residues" evidence="1">
    <location>
        <begin position="169"/>
        <end position="189"/>
    </location>
</feature>
<feature type="compositionally biased region" description="Basic and acidic residues" evidence="1">
    <location>
        <begin position="415"/>
        <end position="434"/>
    </location>
</feature>
<dbReference type="SMART" id="SM00164">
    <property type="entry name" value="TBC"/>
    <property type="match status" value="1"/>
</dbReference>
<comment type="caution">
    <text evidence="3">The sequence shown here is derived from an EMBL/GenBank/DDBJ whole genome shotgun (WGS) entry which is preliminary data.</text>
</comment>
<dbReference type="EMBL" id="CAMPGE010023093">
    <property type="protein sequence ID" value="CAI2381067.1"/>
    <property type="molecule type" value="Genomic_DNA"/>
</dbReference>
<sequence length="771" mass="90823">METYLQHSQRKNKRNPQIRLSHLDNDLVLKARNLNNSAFNFSMNSTRSRKQDNLSIENVFGAVSSLDSRENTRINDQKKMKDKYKYFAIDRNQRPPFHSGASFSNQNFSKIKKTKAKYRIGREKYLHNKSDRFEICCLGHPFNKENNYISNVSKPKLTTSYQPIRHSGIKSQQKKSVLNDRTNSINNKKNYSESHSIDTPFERKPKRKLNMKLLEKSSQAPQQKRVIKRNIPRPKRKIQKDTVRKSSQNSNLSARFIKSDKSQVTQLSIRKARFIRRTPRDYLKTNKRKKEVDDELVLHSNSKFVKEIQSKSKTSFKKNQSIKAKKHYVSHMPYHKRNRNIRSGLRRSQPKVLHRYLNSEEQVKKYMPNPSPIASKRRFSPKTVPKGYIVTDSTPREDYHTLGNILNISNENTDDQNKLKLSPTKEETSKKSEQEENSVVYKEQNVTDNSLKKLKSFSPPSKQIKGLFCNCKLEDGIPYACTNGHKWIKSLFNVYDYKQNEESYLALVEISNNLEIVDESTVDQITKDLRRTFQKIDIFVKPEMKNKLFRVLKALVAYDPSVGYTQGMNFIAAALIVHCEESVTFWLCTGLFEKYEIRDLYSEDFAGMYDRINVFKSYLKRYLGKIHEKFEEACFQPEIYMMDWVLTFMCSYIPLKWLTNYFDEFFKHGWVAFYSICLSIHEFLQPRIMKCVDIGEMKECVNRMKENRASILITKDSEKCRIHDLSTQGPNSIFTSQTSCNDFTAFQRTRDEDWKTIFEFYETYIDLIVKK</sequence>
<reference evidence="3" key="1">
    <citation type="submission" date="2023-07" db="EMBL/GenBank/DDBJ databases">
        <authorList>
            <consortium name="AG Swart"/>
            <person name="Singh M."/>
            <person name="Singh A."/>
            <person name="Seah K."/>
            <person name="Emmerich C."/>
        </authorList>
    </citation>
    <scope>NUCLEOTIDE SEQUENCE</scope>
    <source>
        <strain evidence="3">DP1</strain>
    </source>
</reference>